<dbReference type="EMBL" id="HBUF01586227">
    <property type="protein sequence ID" value="CAG6771904.1"/>
    <property type="molecule type" value="Transcribed_RNA"/>
</dbReference>
<dbReference type="AlphaFoldDB" id="A0A8D9AVX2"/>
<protein>
    <submittedName>
        <fullName evidence="3">Uncharacterized protein</fullName>
    </submittedName>
</protein>
<dbReference type="EMBL" id="HBUF01586224">
    <property type="protein sequence ID" value="CAG6771895.1"/>
    <property type="molecule type" value="Transcribed_RNA"/>
</dbReference>
<keyword evidence="1" id="KW-0175">Coiled coil</keyword>
<sequence length="802" mass="93771">MSTYENNTPKRVNNMVRMNKFRNVKSRYLTTSKSGSNTSINNSLTTDCKQFKQMSLKELGDEFYKMAIKSRDDVMYEVHKEICKKYEEALLTQNKTINELQADCEGMKEKIDNDNIRINSIVEDSDDQIAELEKKIVNSTKEIAKLNKKIETLQRKEQETKTTIKILEEEKDEFRITVEALKGTIDELKSANLNLTNNLRYRIHYDSQGEESFGGLDLTNRNETYLEQGNKVNHPRKSNISYDDEDDDNDNENVTFIQITPQNNNGTSLLQELNDFTNFSVIPLENETNTIIDESNHTSVSTIPSNIQNMEESDNKIYATPTVTKINHTLSVSPTNELRPVTREEVIAYDEYWQKEREKQLTKPDTGNKRKSRPQKGTTNGVFNISPVMNSNKNYENSEMHQKSQTKEDTNEVDNNKIKKMEEEIRLIKQDLHEINGKIKKHDQNQKIDETTQTTEQIKKKKIHLIGDSHIRYLAKEVEKNIGDNYEVLENFRPGITFQKITEELIPKEINENDIIVLSAGTNDLYRTEWNTIQESVATILQKNCKIIPILIPPRISHGDMNKDVVKLNTLLKYEYKKFNNPDIIDPQKFIKPWHMALDGIHMGKKGKIWLAKKILEKVDEEKQDEPSKKKEEHLKQIQTKTYWNKEREGEWRNGVFIPQKHLMGEQYRGWTISKAENTRLNRNHRSRQNNNRLERQNEEHNFSQKDGMWENGVYGIWENGMFLPRLKQIEKRGYSVSNEEWPSIQLNIENEFRHVQNSLMKNAAKLHQLDKQSQSHSNPIQSNATKKKINFLNVTTLPYQL</sequence>
<feature type="region of interest" description="Disordered" evidence="2">
    <location>
        <begin position="679"/>
        <end position="703"/>
    </location>
</feature>
<accession>A0A8D9AVX2</accession>
<dbReference type="SUPFAM" id="SSF52266">
    <property type="entry name" value="SGNH hydrolase"/>
    <property type="match status" value="1"/>
</dbReference>
<dbReference type="Gene3D" id="1.10.287.1490">
    <property type="match status" value="1"/>
</dbReference>
<dbReference type="CDD" id="cd00229">
    <property type="entry name" value="SGNH_hydrolase"/>
    <property type="match status" value="1"/>
</dbReference>
<dbReference type="InterPro" id="IPR036514">
    <property type="entry name" value="SGNH_hydro_sf"/>
</dbReference>
<name>A0A8D9AVX2_9HEMI</name>
<evidence type="ECO:0000256" key="2">
    <source>
        <dbReference type="SAM" id="MobiDB-lite"/>
    </source>
</evidence>
<feature type="compositionally biased region" description="Polar residues" evidence="2">
    <location>
        <begin position="375"/>
        <end position="395"/>
    </location>
</feature>
<feature type="compositionally biased region" description="Basic and acidic residues" evidence="2">
    <location>
        <begin position="358"/>
        <end position="368"/>
    </location>
</feature>
<feature type="compositionally biased region" description="Basic and acidic residues" evidence="2">
    <location>
        <begin position="693"/>
        <end position="703"/>
    </location>
</feature>
<evidence type="ECO:0000313" key="3">
    <source>
        <dbReference type="EMBL" id="CAG6771895.1"/>
    </source>
</evidence>
<proteinExistence type="predicted"/>
<feature type="coiled-coil region" evidence="1">
    <location>
        <begin position="83"/>
        <end position="198"/>
    </location>
</feature>
<dbReference type="Gene3D" id="3.40.50.1110">
    <property type="entry name" value="SGNH hydrolase"/>
    <property type="match status" value="1"/>
</dbReference>
<reference evidence="3" key="1">
    <citation type="submission" date="2021-05" db="EMBL/GenBank/DDBJ databases">
        <authorList>
            <person name="Alioto T."/>
            <person name="Alioto T."/>
            <person name="Gomez Garrido J."/>
        </authorList>
    </citation>
    <scope>NUCLEOTIDE SEQUENCE</scope>
</reference>
<evidence type="ECO:0000256" key="1">
    <source>
        <dbReference type="SAM" id="Coils"/>
    </source>
</evidence>
<feature type="compositionally biased region" description="Basic and acidic residues" evidence="2">
    <location>
        <begin position="396"/>
        <end position="413"/>
    </location>
</feature>
<organism evidence="3">
    <name type="scientific">Cacopsylla melanoneura</name>
    <dbReference type="NCBI Taxonomy" id="428564"/>
    <lineage>
        <taxon>Eukaryota</taxon>
        <taxon>Metazoa</taxon>
        <taxon>Ecdysozoa</taxon>
        <taxon>Arthropoda</taxon>
        <taxon>Hexapoda</taxon>
        <taxon>Insecta</taxon>
        <taxon>Pterygota</taxon>
        <taxon>Neoptera</taxon>
        <taxon>Paraneoptera</taxon>
        <taxon>Hemiptera</taxon>
        <taxon>Sternorrhyncha</taxon>
        <taxon>Psylloidea</taxon>
        <taxon>Psyllidae</taxon>
        <taxon>Psyllinae</taxon>
        <taxon>Cacopsylla</taxon>
    </lineage>
</organism>
<feature type="region of interest" description="Disordered" evidence="2">
    <location>
        <begin position="358"/>
        <end position="413"/>
    </location>
</feature>